<accession>A0A975FVR5</accession>
<keyword evidence="1" id="KW-0472">Membrane</keyword>
<reference evidence="2" key="1">
    <citation type="submission" date="2021-04" db="EMBL/GenBank/DDBJ databases">
        <title>The complete genome sequence of Caulobacter sp. S6.</title>
        <authorList>
            <person name="Tang Y."/>
            <person name="Ouyang W."/>
            <person name="Liu Q."/>
            <person name="Huang B."/>
            <person name="Guo Z."/>
            <person name="Lei P."/>
        </authorList>
    </citation>
    <scope>NUCLEOTIDE SEQUENCE</scope>
    <source>
        <strain evidence="2">S6</strain>
    </source>
</reference>
<keyword evidence="1" id="KW-1003">Cell membrane</keyword>
<protein>
    <recommendedName>
        <fullName evidence="1">Putative membrane protein insertion efficiency factor</fullName>
    </recommendedName>
</protein>
<dbReference type="RefSeq" id="WP_211936405.1">
    <property type="nucleotide sequence ID" value="NZ_CP073078.1"/>
</dbReference>
<dbReference type="EMBL" id="CP073078">
    <property type="protein sequence ID" value="QUD86353.1"/>
    <property type="molecule type" value="Genomic_DNA"/>
</dbReference>
<dbReference type="Proteomes" id="UP000676409">
    <property type="component" value="Chromosome"/>
</dbReference>
<gene>
    <name evidence="2" type="primary">yidD</name>
    <name evidence="2" type="ORF">KCG34_14735</name>
</gene>
<evidence type="ECO:0000313" key="3">
    <source>
        <dbReference type="Proteomes" id="UP000676409"/>
    </source>
</evidence>
<dbReference type="Pfam" id="PF01809">
    <property type="entry name" value="YidD"/>
    <property type="match status" value="1"/>
</dbReference>
<dbReference type="PANTHER" id="PTHR33383">
    <property type="entry name" value="MEMBRANE PROTEIN INSERTION EFFICIENCY FACTOR-RELATED"/>
    <property type="match status" value="1"/>
</dbReference>
<evidence type="ECO:0000256" key="1">
    <source>
        <dbReference type="HAMAP-Rule" id="MF_00386"/>
    </source>
</evidence>
<dbReference type="GO" id="GO:0005886">
    <property type="term" value="C:plasma membrane"/>
    <property type="evidence" value="ECO:0007669"/>
    <property type="project" value="UniProtKB-SubCell"/>
</dbReference>
<dbReference type="AlphaFoldDB" id="A0A975FVR5"/>
<keyword evidence="3" id="KW-1185">Reference proteome</keyword>
<dbReference type="HAMAP" id="MF_00386">
    <property type="entry name" value="UPF0161_YidD"/>
    <property type="match status" value="1"/>
</dbReference>
<comment type="similarity">
    <text evidence="1">Belongs to the UPF0161 family.</text>
</comment>
<sequence length="84" mass="9553">MTLYERTVRGAHRAYKLTLSLLIGRHCRFTPTCSDYAAEALIVHGPWRGGYLATRRLCRCNPWGGSGYDPVPRRAPKRGWTCET</sequence>
<proteinExistence type="inferred from homology"/>
<organism evidence="2 3">
    <name type="scientific">Phenylobacterium montanum</name>
    <dbReference type="NCBI Taxonomy" id="2823693"/>
    <lineage>
        <taxon>Bacteria</taxon>
        <taxon>Pseudomonadati</taxon>
        <taxon>Pseudomonadota</taxon>
        <taxon>Alphaproteobacteria</taxon>
        <taxon>Caulobacterales</taxon>
        <taxon>Caulobacteraceae</taxon>
        <taxon>Phenylobacterium</taxon>
    </lineage>
</organism>
<dbReference type="SMART" id="SM01234">
    <property type="entry name" value="Haemolytic"/>
    <property type="match status" value="1"/>
</dbReference>
<evidence type="ECO:0000313" key="2">
    <source>
        <dbReference type="EMBL" id="QUD86353.1"/>
    </source>
</evidence>
<dbReference type="PANTHER" id="PTHR33383:SF1">
    <property type="entry name" value="MEMBRANE PROTEIN INSERTION EFFICIENCY FACTOR-RELATED"/>
    <property type="match status" value="1"/>
</dbReference>
<dbReference type="InterPro" id="IPR002696">
    <property type="entry name" value="Membr_insert_effic_factor_YidD"/>
</dbReference>
<dbReference type="KEGG" id="caul:KCG34_14735"/>
<comment type="function">
    <text evidence="1">Could be involved in insertion of integral membrane proteins into the membrane.</text>
</comment>
<dbReference type="NCBIfam" id="TIGR00278">
    <property type="entry name" value="membrane protein insertion efficiency factor YidD"/>
    <property type="match status" value="1"/>
</dbReference>
<name>A0A975FVR5_9CAUL</name>
<comment type="subcellular location">
    <subcellularLocation>
        <location evidence="1">Cell membrane</location>
        <topology evidence="1">Peripheral membrane protein</topology>
        <orientation evidence="1">Cytoplasmic side</orientation>
    </subcellularLocation>
</comment>